<gene>
    <name evidence="1" type="ORF">PLOB_00036038</name>
</gene>
<organism evidence="1 2">
    <name type="scientific">Porites lobata</name>
    <dbReference type="NCBI Taxonomy" id="104759"/>
    <lineage>
        <taxon>Eukaryota</taxon>
        <taxon>Metazoa</taxon>
        <taxon>Cnidaria</taxon>
        <taxon>Anthozoa</taxon>
        <taxon>Hexacorallia</taxon>
        <taxon>Scleractinia</taxon>
        <taxon>Fungiina</taxon>
        <taxon>Poritidae</taxon>
        <taxon>Porites</taxon>
    </lineage>
</organism>
<feature type="non-terminal residue" evidence="1">
    <location>
        <position position="1"/>
    </location>
</feature>
<proteinExistence type="predicted"/>
<evidence type="ECO:0000313" key="1">
    <source>
        <dbReference type="EMBL" id="CAH3132633.1"/>
    </source>
</evidence>
<keyword evidence="2" id="KW-1185">Reference proteome</keyword>
<reference evidence="1 2" key="1">
    <citation type="submission" date="2022-05" db="EMBL/GenBank/DDBJ databases">
        <authorList>
            <consortium name="Genoscope - CEA"/>
            <person name="William W."/>
        </authorList>
    </citation>
    <scope>NUCLEOTIDE SEQUENCE [LARGE SCALE GENOMIC DNA]</scope>
</reference>
<accession>A0ABN8P7T2</accession>
<comment type="caution">
    <text evidence="1">The sequence shown here is derived from an EMBL/GenBank/DDBJ whole genome shotgun (WGS) entry which is preliminary data.</text>
</comment>
<protein>
    <submittedName>
        <fullName evidence="1">Uncharacterized protein</fullName>
    </submittedName>
</protein>
<sequence>DDRIKLLEDKLKALEEKQGVDVVTTALTSVRNALQKPEAVYDPWEASAHVEALVRAARSSAHEKADYYAAILDELKGRSNALSPSAHKRLLMGLLGDPVRATVAKESSALLKTIQ</sequence>
<name>A0ABN8P7T2_9CNID</name>
<evidence type="ECO:0000313" key="2">
    <source>
        <dbReference type="Proteomes" id="UP001159405"/>
    </source>
</evidence>
<dbReference type="EMBL" id="CALNXK010000051">
    <property type="protein sequence ID" value="CAH3132633.1"/>
    <property type="molecule type" value="Genomic_DNA"/>
</dbReference>
<feature type="non-terminal residue" evidence="1">
    <location>
        <position position="115"/>
    </location>
</feature>
<dbReference type="Proteomes" id="UP001159405">
    <property type="component" value="Unassembled WGS sequence"/>
</dbReference>